<dbReference type="FunFam" id="3.10.250.10:FF:000001">
    <property type="entry name" value="Lysyl oxidase 4 isoform X1"/>
    <property type="match status" value="1"/>
</dbReference>
<protein>
    <recommendedName>
        <fullName evidence="12">SRCR domain-containing protein</fullName>
    </recommendedName>
</protein>
<dbReference type="AlphaFoldDB" id="A0AAW0PNF7"/>
<feature type="domain" description="SRCR" evidence="12">
    <location>
        <begin position="98"/>
        <end position="144"/>
    </location>
</feature>
<reference evidence="14" key="1">
    <citation type="submission" date="2024-04" db="EMBL/GenBank/DDBJ databases">
        <title>Salinicola lusitanus LLJ914,a marine bacterium isolated from the Okinawa Trough.</title>
        <authorList>
            <person name="Li J."/>
        </authorList>
    </citation>
    <scope>NUCLEOTIDE SEQUENCE [LARGE SCALE GENOMIC DNA]</scope>
</reference>
<evidence type="ECO:0000256" key="3">
    <source>
        <dbReference type="ARBA" id="ARBA00022729"/>
    </source>
</evidence>
<evidence type="ECO:0000313" key="14">
    <source>
        <dbReference type="Proteomes" id="UP001460270"/>
    </source>
</evidence>
<evidence type="ECO:0000256" key="4">
    <source>
        <dbReference type="ARBA" id="ARBA00022737"/>
    </source>
</evidence>
<evidence type="ECO:0000259" key="12">
    <source>
        <dbReference type="PROSITE" id="PS50287"/>
    </source>
</evidence>
<proteinExistence type="predicted"/>
<dbReference type="Gene3D" id="3.10.250.10">
    <property type="entry name" value="SRCR-like domain"/>
    <property type="match status" value="3"/>
</dbReference>
<evidence type="ECO:0000256" key="9">
    <source>
        <dbReference type="PROSITE-ProRule" id="PRU00196"/>
    </source>
</evidence>
<keyword evidence="14" id="KW-1185">Reference proteome</keyword>
<comment type="caution">
    <text evidence="9">Lacks conserved residue(s) required for the propagation of feature annotation.</text>
</comment>
<dbReference type="Pfam" id="PF00530">
    <property type="entry name" value="SRCR"/>
    <property type="match status" value="3"/>
</dbReference>
<feature type="compositionally biased region" description="Polar residues" evidence="10">
    <location>
        <begin position="12"/>
        <end position="25"/>
    </location>
</feature>
<feature type="domain" description="SRCR" evidence="12">
    <location>
        <begin position="178"/>
        <end position="214"/>
    </location>
</feature>
<feature type="transmembrane region" description="Helical" evidence="11">
    <location>
        <begin position="51"/>
        <end position="71"/>
    </location>
</feature>
<comment type="subcellular location">
    <subcellularLocation>
        <location evidence="1">Membrane</location>
        <topology evidence="1">Single-pass membrane protein</topology>
    </subcellularLocation>
</comment>
<organism evidence="13 14">
    <name type="scientific">Mugilogobius chulae</name>
    <name type="common">yellowstripe goby</name>
    <dbReference type="NCBI Taxonomy" id="88201"/>
    <lineage>
        <taxon>Eukaryota</taxon>
        <taxon>Metazoa</taxon>
        <taxon>Chordata</taxon>
        <taxon>Craniata</taxon>
        <taxon>Vertebrata</taxon>
        <taxon>Euteleostomi</taxon>
        <taxon>Actinopterygii</taxon>
        <taxon>Neopterygii</taxon>
        <taxon>Teleostei</taxon>
        <taxon>Neoteleostei</taxon>
        <taxon>Acanthomorphata</taxon>
        <taxon>Gobiaria</taxon>
        <taxon>Gobiiformes</taxon>
        <taxon>Gobioidei</taxon>
        <taxon>Gobiidae</taxon>
        <taxon>Gobionellinae</taxon>
        <taxon>Mugilogobius</taxon>
    </lineage>
</organism>
<evidence type="ECO:0000256" key="10">
    <source>
        <dbReference type="SAM" id="MobiDB-lite"/>
    </source>
</evidence>
<dbReference type="PROSITE" id="PS50287">
    <property type="entry name" value="SRCR_2"/>
    <property type="match status" value="3"/>
</dbReference>
<comment type="caution">
    <text evidence="13">The sequence shown here is derived from an EMBL/GenBank/DDBJ whole genome shotgun (WGS) entry which is preliminary data.</text>
</comment>
<evidence type="ECO:0000256" key="1">
    <source>
        <dbReference type="ARBA" id="ARBA00004167"/>
    </source>
</evidence>
<dbReference type="FunFam" id="3.10.250.10:FF:000016">
    <property type="entry name" value="Scavenger receptor cysteine-rich protein type 12"/>
    <property type="match status" value="1"/>
</dbReference>
<keyword evidence="5 11" id="KW-1133">Transmembrane helix</keyword>
<feature type="region of interest" description="Disordered" evidence="10">
    <location>
        <begin position="267"/>
        <end position="378"/>
    </location>
</feature>
<keyword evidence="7 9" id="KW-1015">Disulfide bond</keyword>
<keyword evidence="3" id="KW-0732">Signal</keyword>
<feature type="domain" description="SRCR" evidence="12">
    <location>
        <begin position="411"/>
        <end position="495"/>
    </location>
</feature>
<evidence type="ECO:0000256" key="2">
    <source>
        <dbReference type="ARBA" id="ARBA00022692"/>
    </source>
</evidence>
<keyword evidence="6 11" id="KW-0472">Membrane</keyword>
<keyword evidence="8" id="KW-0325">Glycoprotein</keyword>
<sequence length="515" mass="55514">MHIKVQLRPDQAQRTSGDGSPSSTVAITAPEEMPRLTNWWMVSLRTMMNHSWCWVSGVWLLLTLLCSLHSVTMCSVLRYDQNNKGNLEIHKRDLTGSIRLVNGLKRCEGRLEIFYYGEWGTVCDDFWDPVDANVVCRQLQCGKAEVSRKLPHFGRGERIVIWGKDFEGFTTPWPTAIGPGEIFYNGVWGTVCDDDWSMNNAIVVCWQLNCGNAIAFLTKHTLAEELVKSSWIRLLQHAPTTTNAPTTTTTTNAPNYLPLLLIAATTTNAPTTTTTTNAPTTTTTTTSAPTTTTTSAPTTTNAPTTTTTTNAPTTITTTHAPTTTITTNAPTTTTTTNAPTTATTSTPTTTTTNAPATTTTNAPTTTTTTSATTGTSTSSKILLVSTPTVAPATTTTTTIKTTTSGPVLAPLRLVNGLHKCEGRVEILHVGIWGTVCDDGWNMHNAKVVCRQLQCGAATQAPDKATFGGGSGPIWLDNVDCTDKEEGLSICSNLGWDNITVITMKMLESVVHYQMK</sequence>
<dbReference type="PRINTS" id="PR00258">
    <property type="entry name" value="SPERACTRCPTR"/>
</dbReference>
<dbReference type="GO" id="GO:0016020">
    <property type="term" value="C:membrane"/>
    <property type="evidence" value="ECO:0007669"/>
    <property type="project" value="UniProtKB-SubCell"/>
</dbReference>
<evidence type="ECO:0000256" key="11">
    <source>
        <dbReference type="SAM" id="Phobius"/>
    </source>
</evidence>
<feature type="disulfide bond" evidence="9">
    <location>
        <begin position="480"/>
        <end position="490"/>
    </location>
</feature>
<evidence type="ECO:0000256" key="5">
    <source>
        <dbReference type="ARBA" id="ARBA00022989"/>
    </source>
</evidence>
<dbReference type="PANTHER" id="PTHR19331">
    <property type="entry name" value="SCAVENGER RECEPTOR DOMAIN-CONTAINING"/>
    <property type="match status" value="1"/>
</dbReference>
<evidence type="ECO:0000313" key="13">
    <source>
        <dbReference type="EMBL" id="KAK7925665.1"/>
    </source>
</evidence>
<accession>A0AAW0PNF7</accession>
<evidence type="ECO:0000256" key="7">
    <source>
        <dbReference type="ARBA" id="ARBA00023157"/>
    </source>
</evidence>
<gene>
    <name evidence="13" type="ORF">WMY93_007975</name>
</gene>
<dbReference type="SUPFAM" id="SSF56487">
    <property type="entry name" value="SRCR-like"/>
    <property type="match status" value="3"/>
</dbReference>
<dbReference type="InterPro" id="IPR036772">
    <property type="entry name" value="SRCR-like_dom_sf"/>
</dbReference>
<dbReference type="EMBL" id="JBBPFD010000005">
    <property type="protein sequence ID" value="KAK7925665.1"/>
    <property type="molecule type" value="Genomic_DNA"/>
</dbReference>
<dbReference type="Proteomes" id="UP001460270">
    <property type="component" value="Unassembled WGS sequence"/>
</dbReference>
<keyword evidence="2 11" id="KW-0812">Transmembrane</keyword>
<dbReference type="InterPro" id="IPR001190">
    <property type="entry name" value="SRCR"/>
</dbReference>
<dbReference type="SMART" id="SM00202">
    <property type="entry name" value="SR"/>
    <property type="match status" value="2"/>
</dbReference>
<name>A0AAW0PNF7_9GOBI</name>
<keyword evidence="4" id="KW-0677">Repeat</keyword>
<feature type="region of interest" description="Disordered" evidence="10">
    <location>
        <begin position="1"/>
        <end position="25"/>
    </location>
</feature>
<evidence type="ECO:0000256" key="6">
    <source>
        <dbReference type="ARBA" id="ARBA00023136"/>
    </source>
</evidence>
<evidence type="ECO:0000256" key="8">
    <source>
        <dbReference type="ARBA" id="ARBA00023180"/>
    </source>
</evidence>